<evidence type="ECO:0000256" key="4">
    <source>
        <dbReference type="ARBA" id="ARBA00022618"/>
    </source>
</evidence>
<name>A0A1I4JG06_9HYPH</name>
<comment type="function">
    <text evidence="7">Activator of cell division through the inhibition of FtsZ GTPase activity, therefore promoting FtsZ assembly into bundles of protofilaments necessary for the formation of the division Z ring. It is recruited early at mid-cell but it is not essential for cell division.</text>
</comment>
<dbReference type="Gene3D" id="6.10.250.790">
    <property type="match status" value="1"/>
</dbReference>
<sequence>MPQINVTIDGKLYRMACGAGEEAHLTGLAESFGTRIGEMRQSFGEIGDMRLQVMAALTIADELAEMRTRFAALEAETAALRKTAEAAERSRAEDAARAADGIGRAAERIGKLADSLGGSGVGKGGVAREVG</sequence>
<evidence type="ECO:0000256" key="6">
    <source>
        <dbReference type="ARBA" id="ARBA00023306"/>
    </source>
</evidence>
<dbReference type="RefSeq" id="WP_092039551.1">
    <property type="nucleotide sequence ID" value="NZ_FOTK01000008.1"/>
</dbReference>
<evidence type="ECO:0000313" key="11">
    <source>
        <dbReference type="EMBL" id="SFL65117.1"/>
    </source>
</evidence>
<protein>
    <recommendedName>
        <fullName evidence="2">Cell division protein ZapA</fullName>
    </recommendedName>
    <alternativeName>
        <fullName evidence="9">Z ring-associated protein ZapA</fullName>
    </alternativeName>
</protein>
<proteinExistence type="predicted"/>
<evidence type="ECO:0000256" key="2">
    <source>
        <dbReference type="ARBA" id="ARBA00015195"/>
    </source>
</evidence>
<dbReference type="SUPFAM" id="SSF102829">
    <property type="entry name" value="Cell division protein ZapA-like"/>
    <property type="match status" value="1"/>
</dbReference>
<dbReference type="EMBL" id="FOTK01000008">
    <property type="protein sequence ID" value="SFL65117.1"/>
    <property type="molecule type" value="Genomic_DNA"/>
</dbReference>
<dbReference type="STRING" id="582667.SAMN05192568_100821"/>
<accession>A0A1I4JG06</accession>
<evidence type="ECO:0000256" key="3">
    <source>
        <dbReference type="ARBA" id="ARBA00022490"/>
    </source>
</evidence>
<dbReference type="OrthoDB" id="9797575at2"/>
<evidence type="ECO:0000313" key="12">
    <source>
        <dbReference type="Proteomes" id="UP000199048"/>
    </source>
</evidence>
<dbReference type="GO" id="GO:0043093">
    <property type="term" value="P:FtsZ-dependent cytokinesis"/>
    <property type="evidence" value="ECO:0007669"/>
    <property type="project" value="TreeGrafter"/>
</dbReference>
<dbReference type="GO" id="GO:0032153">
    <property type="term" value="C:cell division site"/>
    <property type="evidence" value="ECO:0007669"/>
    <property type="project" value="TreeGrafter"/>
</dbReference>
<evidence type="ECO:0000256" key="1">
    <source>
        <dbReference type="ARBA" id="ARBA00004496"/>
    </source>
</evidence>
<dbReference type="AlphaFoldDB" id="A0A1I4JG06"/>
<organism evidence="11 12">
    <name type="scientific">Methylobacterium pseudosasicola</name>
    <dbReference type="NCBI Taxonomy" id="582667"/>
    <lineage>
        <taxon>Bacteria</taxon>
        <taxon>Pseudomonadati</taxon>
        <taxon>Pseudomonadota</taxon>
        <taxon>Alphaproteobacteria</taxon>
        <taxon>Hyphomicrobiales</taxon>
        <taxon>Methylobacteriaceae</taxon>
        <taxon>Methylobacterium</taxon>
    </lineage>
</organism>
<dbReference type="InterPro" id="IPR036192">
    <property type="entry name" value="Cell_div_ZapA-like_sf"/>
</dbReference>
<dbReference type="GO" id="GO:0030428">
    <property type="term" value="C:cell septum"/>
    <property type="evidence" value="ECO:0007669"/>
    <property type="project" value="TreeGrafter"/>
</dbReference>
<keyword evidence="3" id="KW-0963">Cytoplasm</keyword>
<comment type="subcellular location">
    <subcellularLocation>
        <location evidence="1">Cytoplasm</location>
    </subcellularLocation>
</comment>
<reference evidence="12" key="1">
    <citation type="submission" date="2016-10" db="EMBL/GenBank/DDBJ databases">
        <authorList>
            <person name="Varghese N."/>
            <person name="Submissions S."/>
        </authorList>
    </citation>
    <scope>NUCLEOTIDE SEQUENCE [LARGE SCALE GENOMIC DNA]</scope>
    <source>
        <strain evidence="12">BL36</strain>
    </source>
</reference>
<dbReference type="InterPro" id="IPR007838">
    <property type="entry name" value="Cell_div_ZapA-like"/>
</dbReference>
<keyword evidence="4 11" id="KW-0132">Cell division</keyword>
<dbReference type="GO" id="GO:0000917">
    <property type="term" value="P:division septum assembly"/>
    <property type="evidence" value="ECO:0007669"/>
    <property type="project" value="UniProtKB-KW"/>
</dbReference>
<dbReference type="PANTHER" id="PTHR34981:SF1">
    <property type="entry name" value="CELL DIVISION PROTEIN ZAPA"/>
    <property type="match status" value="1"/>
</dbReference>
<comment type="subunit">
    <text evidence="8">Homodimer. Interacts with FtsZ.</text>
</comment>
<keyword evidence="12" id="KW-1185">Reference proteome</keyword>
<keyword evidence="5" id="KW-0717">Septation</keyword>
<dbReference type="InterPro" id="IPR053712">
    <property type="entry name" value="Bac_CellDiv_Activator"/>
</dbReference>
<feature type="coiled-coil region" evidence="10">
    <location>
        <begin position="63"/>
        <end position="90"/>
    </location>
</feature>
<dbReference type="GO" id="GO:0000921">
    <property type="term" value="P:septin ring assembly"/>
    <property type="evidence" value="ECO:0007669"/>
    <property type="project" value="TreeGrafter"/>
</dbReference>
<evidence type="ECO:0000256" key="7">
    <source>
        <dbReference type="ARBA" id="ARBA00024910"/>
    </source>
</evidence>
<dbReference type="Proteomes" id="UP000199048">
    <property type="component" value="Unassembled WGS sequence"/>
</dbReference>
<keyword evidence="6" id="KW-0131">Cell cycle</keyword>
<evidence type="ECO:0000256" key="8">
    <source>
        <dbReference type="ARBA" id="ARBA00026068"/>
    </source>
</evidence>
<evidence type="ECO:0000256" key="9">
    <source>
        <dbReference type="ARBA" id="ARBA00033158"/>
    </source>
</evidence>
<dbReference type="GO" id="GO:0005829">
    <property type="term" value="C:cytosol"/>
    <property type="evidence" value="ECO:0007669"/>
    <property type="project" value="TreeGrafter"/>
</dbReference>
<dbReference type="Pfam" id="PF05164">
    <property type="entry name" value="ZapA"/>
    <property type="match status" value="1"/>
</dbReference>
<evidence type="ECO:0000256" key="10">
    <source>
        <dbReference type="SAM" id="Coils"/>
    </source>
</evidence>
<keyword evidence="10" id="KW-0175">Coiled coil</keyword>
<evidence type="ECO:0000256" key="5">
    <source>
        <dbReference type="ARBA" id="ARBA00023210"/>
    </source>
</evidence>
<dbReference type="PANTHER" id="PTHR34981">
    <property type="entry name" value="CELL DIVISION PROTEIN ZAPA"/>
    <property type="match status" value="1"/>
</dbReference>
<gene>
    <name evidence="11" type="ORF">SAMN05192568_100821</name>
</gene>